<protein>
    <submittedName>
        <fullName evidence="1">Uncharacterized protein</fullName>
    </submittedName>
</protein>
<sequence length="111" mass="12156">MRKIAFDTYPSYVDIPSSALPALVTFVNLGVKLDDESGIKFLTDVHEDEKNSNSILLSWSDDPADGLWFTAKEELAQYAGLLMRYAQSRGMSAAKAAKAIYVVPTQVGVKP</sequence>
<dbReference type="EMBL" id="JBHTOK010000020">
    <property type="protein sequence ID" value="MFD1440746.1"/>
    <property type="molecule type" value="Genomic_DNA"/>
</dbReference>
<organism evidence="1 2">
    <name type="scientific">Lacticaseibacillus hegangensis</name>
    <dbReference type="NCBI Taxonomy" id="2486010"/>
    <lineage>
        <taxon>Bacteria</taxon>
        <taxon>Bacillati</taxon>
        <taxon>Bacillota</taxon>
        <taxon>Bacilli</taxon>
        <taxon>Lactobacillales</taxon>
        <taxon>Lactobacillaceae</taxon>
        <taxon>Lacticaseibacillus</taxon>
    </lineage>
</organism>
<dbReference type="Proteomes" id="UP001597212">
    <property type="component" value="Unassembled WGS sequence"/>
</dbReference>
<dbReference type="RefSeq" id="WP_125754616.1">
    <property type="nucleotide sequence ID" value="NZ_JBHTOK010000020.1"/>
</dbReference>
<name>A0ABW4CVK6_9LACO</name>
<evidence type="ECO:0000313" key="1">
    <source>
        <dbReference type="EMBL" id="MFD1440746.1"/>
    </source>
</evidence>
<reference evidence="2" key="1">
    <citation type="journal article" date="2019" name="Int. J. Syst. Evol. Microbiol.">
        <title>The Global Catalogue of Microorganisms (GCM) 10K type strain sequencing project: providing services to taxonomists for standard genome sequencing and annotation.</title>
        <authorList>
            <consortium name="The Broad Institute Genomics Platform"/>
            <consortium name="The Broad Institute Genome Sequencing Center for Infectious Disease"/>
            <person name="Wu L."/>
            <person name="Ma J."/>
        </authorList>
    </citation>
    <scope>NUCLEOTIDE SEQUENCE [LARGE SCALE GENOMIC DNA]</scope>
    <source>
        <strain evidence="2">CCM 8912</strain>
    </source>
</reference>
<accession>A0ABW4CVK6</accession>
<comment type="caution">
    <text evidence="1">The sequence shown here is derived from an EMBL/GenBank/DDBJ whole genome shotgun (WGS) entry which is preliminary data.</text>
</comment>
<gene>
    <name evidence="1" type="ORF">ACFQ5K_04975</name>
</gene>
<keyword evidence="2" id="KW-1185">Reference proteome</keyword>
<proteinExistence type="predicted"/>
<evidence type="ECO:0000313" key="2">
    <source>
        <dbReference type="Proteomes" id="UP001597212"/>
    </source>
</evidence>